<evidence type="ECO:0000259" key="2">
    <source>
        <dbReference type="Pfam" id="PF18291"/>
    </source>
</evidence>
<dbReference type="GO" id="GO:0003677">
    <property type="term" value="F:DNA binding"/>
    <property type="evidence" value="ECO:0007669"/>
    <property type="project" value="UniProtKB-KW"/>
</dbReference>
<evidence type="ECO:0000256" key="1">
    <source>
        <dbReference type="ARBA" id="ARBA00023125"/>
    </source>
</evidence>
<dbReference type="RefSeq" id="WP_013758004.1">
    <property type="nucleotide sequence ID" value="NC_015500.1"/>
</dbReference>
<dbReference type="STRING" id="906968.Trebr_0849"/>
<keyword evidence="1" id="KW-0238">DNA-binding</keyword>
<dbReference type="InterPro" id="IPR041607">
    <property type="entry name" value="HU-HIG"/>
</dbReference>
<dbReference type="eggNOG" id="COG0776">
    <property type="taxonomic scope" value="Bacteria"/>
</dbReference>
<organism evidence="3 4">
    <name type="scientific">Treponema brennaborense (strain DSM 12168 / CIP 105900 / DD5/3)</name>
    <dbReference type="NCBI Taxonomy" id="906968"/>
    <lineage>
        <taxon>Bacteria</taxon>
        <taxon>Pseudomonadati</taxon>
        <taxon>Spirochaetota</taxon>
        <taxon>Spirochaetia</taxon>
        <taxon>Spirochaetales</taxon>
        <taxon>Treponemataceae</taxon>
        <taxon>Treponema</taxon>
    </lineage>
</organism>
<protein>
    <recommendedName>
        <fullName evidence="2">HU domain-containing protein</fullName>
    </recommendedName>
</protein>
<evidence type="ECO:0000313" key="4">
    <source>
        <dbReference type="Proteomes" id="UP000006546"/>
    </source>
</evidence>
<reference evidence="4" key="1">
    <citation type="submission" date="2011-04" db="EMBL/GenBank/DDBJ databases">
        <title>The complete genome of Treponema brennaborense DSM 12168.</title>
        <authorList>
            <person name="Lucas S."/>
            <person name="Han J."/>
            <person name="Lapidus A."/>
            <person name="Bruce D."/>
            <person name="Goodwin L."/>
            <person name="Pitluck S."/>
            <person name="Peters L."/>
            <person name="Kyrpides N."/>
            <person name="Mavromatis K."/>
            <person name="Ivanova N."/>
            <person name="Mikhailova N."/>
            <person name="Pagani I."/>
            <person name="Teshima H."/>
            <person name="Detter J.C."/>
            <person name="Tapia R."/>
            <person name="Han C."/>
            <person name="Land M."/>
            <person name="Hauser L."/>
            <person name="Markowitz V."/>
            <person name="Cheng J.-F."/>
            <person name="Hugenholtz P."/>
            <person name="Woyke T."/>
            <person name="Wu D."/>
            <person name="Gronow S."/>
            <person name="Wellnitz S."/>
            <person name="Brambilla E."/>
            <person name="Klenk H.-P."/>
            <person name="Eisen J.A."/>
        </authorList>
    </citation>
    <scope>NUCLEOTIDE SEQUENCE [LARGE SCALE GENOMIC DNA]</scope>
    <source>
        <strain evidence="4">DSM 12168 / CIP 105900 / DD5/3</strain>
    </source>
</reference>
<dbReference type="Gene3D" id="4.10.520.10">
    <property type="entry name" value="IHF-like DNA-binding proteins"/>
    <property type="match status" value="1"/>
</dbReference>
<dbReference type="EMBL" id="CP002696">
    <property type="protein sequence ID" value="AEE16285.1"/>
    <property type="molecule type" value="Genomic_DNA"/>
</dbReference>
<keyword evidence="4" id="KW-1185">Reference proteome</keyword>
<evidence type="ECO:0000313" key="3">
    <source>
        <dbReference type="EMBL" id="AEE16285.1"/>
    </source>
</evidence>
<dbReference type="NCBIfam" id="TIGR01201">
    <property type="entry name" value="HU_rel"/>
    <property type="match status" value="1"/>
</dbReference>
<proteinExistence type="predicted"/>
<dbReference type="Pfam" id="PF18291">
    <property type="entry name" value="HU-HIG"/>
    <property type="match status" value="1"/>
</dbReference>
<dbReference type="InterPro" id="IPR005902">
    <property type="entry name" value="HU_DNA-bd_put"/>
</dbReference>
<sequence length="126" mass="13704">MAQYRVMERGEPGVAGGGKKKWYALAVNSREDTIDDITKSIEKISTVSGADIRAVLYALVDVSVQALERGEIVRLGDLGSMRLTLSSEGKEKEADVTAASIKKRGIIFSPGKKLKEMLETVKFTKA</sequence>
<dbReference type="AlphaFoldDB" id="F4LIW0"/>
<accession>F4LIW0</accession>
<dbReference type="InterPro" id="IPR010992">
    <property type="entry name" value="IHF-like_DNA-bd_dom_sf"/>
</dbReference>
<name>F4LIW0_TREBD</name>
<dbReference type="OrthoDB" id="9809801at2"/>
<dbReference type="Proteomes" id="UP000006546">
    <property type="component" value="Chromosome"/>
</dbReference>
<gene>
    <name evidence="3" type="ordered locus">Trebr_0849</name>
</gene>
<feature type="domain" description="HU" evidence="2">
    <location>
        <begin position="2"/>
        <end position="125"/>
    </location>
</feature>
<dbReference type="KEGG" id="tbe:Trebr_0849"/>
<dbReference type="SUPFAM" id="SSF47729">
    <property type="entry name" value="IHF-like DNA-binding proteins"/>
    <property type="match status" value="1"/>
</dbReference>
<dbReference type="HOGENOM" id="CLU_112331_5_2_12"/>